<evidence type="ECO:0000313" key="2">
    <source>
        <dbReference type="Proteomes" id="UP000598146"/>
    </source>
</evidence>
<dbReference type="RefSeq" id="WP_196419549.1">
    <property type="nucleotide sequence ID" value="NZ_JADQTO010000030.1"/>
</dbReference>
<dbReference type="EMBL" id="JADQTO010000030">
    <property type="protein sequence ID" value="MBG0567774.1"/>
    <property type="molecule type" value="Genomic_DNA"/>
</dbReference>
<reference evidence="1" key="1">
    <citation type="submission" date="2020-11" db="EMBL/GenBank/DDBJ databases">
        <title>Isolation and identification of active actinomycetes.</title>
        <authorList>
            <person name="Sun X."/>
        </authorList>
    </citation>
    <scope>NUCLEOTIDE SEQUENCE</scope>
    <source>
        <strain evidence="1">NEAU-A11</strain>
    </source>
</reference>
<organism evidence="1 2">
    <name type="scientific">Actinoplanes aureus</name>
    <dbReference type="NCBI Taxonomy" id="2792083"/>
    <lineage>
        <taxon>Bacteria</taxon>
        <taxon>Bacillati</taxon>
        <taxon>Actinomycetota</taxon>
        <taxon>Actinomycetes</taxon>
        <taxon>Micromonosporales</taxon>
        <taxon>Micromonosporaceae</taxon>
        <taxon>Actinoplanes</taxon>
    </lineage>
</organism>
<dbReference type="AlphaFoldDB" id="A0A931CCW9"/>
<dbReference type="SUPFAM" id="SSF75169">
    <property type="entry name" value="DsrEFH-like"/>
    <property type="match status" value="1"/>
</dbReference>
<keyword evidence="2" id="KW-1185">Reference proteome</keyword>
<accession>A0A931CCW9</accession>
<proteinExistence type="predicted"/>
<name>A0A931CCW9_9ACTN</name>
<dbReference type="Proteomes" id="UP000598146">
    <property type="component" value="Unassembled WGS sequence"/>
</dbReference>
<sequence>MSIGTPVETADYLLVETRQGDTVELFLRDALTLVRAGHRVRLLLVGDGVGVAAGRTPQVITDLLAGGGEVWADDFTLAQRAIPRTSLVAGAAVVSMEEVARLLGDERVRAVWH</sequence>
<protein>
    <submittedName>
        <fullName evidence="1">Uncharacterized protein</fullName>
    </submittedName>
</protein>
<comment type="caution">
    <text evidence="1">The sequence shown here is derived from an EMBL/GenBank/DDBJ whole genome shotgun (WGS) entry which is preliminary data.</text>
</comment>
<evidence type="ECO:0000313" key="1">
    <source>
        <dbReference type="EMBL" id="MBG0567774.1"/>
    </source>
</evidence>
<gene>
    <name evidence="1" type="ORF">I4J89_40650</name>
</gene>
<dbReference type="InterPro" id="IPR027396">
    <property type="entry name" value="DsrEFH-like"/>
</dbReference>